<gene>
    <name evidence="2" type="ORF">N5A92_05120</name>
</gene>
<reference evidence="2 3" key="1">
    <citation type="submission" date="2022-09" db="EMBL/GenBank/DDBJ databases">
        <title>Chelativorans salina sp. nov., a novel slightly halophilic bacterium isolated from a saline lake sediment enrichment.</title>
        <authorList>
            <person name="Gao L."/>
            <person name="Fang B.-Z."/>
            <person name="Li W.-J."/>
        </authorList>
    </citation>
    <scope>NUCLEOTIDE SEQUENCE [LARGE SCALE GENOMIC DNA]</scope>
    <source>
        <strain evidence="2 3">EGI FJ00035</strain>
    </source>
</reference>
<evidence type="ECO:0000256" key="1">
    <source>
        <dbReference type="SAM" id="MobiDB-lite"/>
    </source>
</evidence>
<organism evidence="2 3">
    <name type="scientific">Chelativorans salis</name>
    <dbReference type="NCBI Taxonomy" id="2978478"/>
    <lineage>
        <taxon>Bacteria</taxon>
        <taxon>Pseudomonadati</taxon>
        <taxon>Pseudomonadota</taxon>
        <taxon>Alphaproteobacteria</taxon>
        <taxon>Hyphomicrobiales</taxon>
        <taxon>Phyllobacteriaceae</taxon>
        <taxon>Chelativorans</taxon>
    </lineage>
</organism>
<evidence type="ECO:0000313" key="2">
    <source>
        <dbReference type="EMBL" id="MCT7374412.1"/>
    </source>
</evidence>
<feature type="region of interest" description="Disordered" evidence="1">
    <location>
        <begin position="50"/>
        <end position="75"/>
    </location>
</feature>
<proteinExistence type="predicted"/>
<protein>
    <submittedName>
        <fullName evidence="2">Trp family transcriptional regulator</fullName>
    </submittedName>
</protein>
<feature type="compositionally biased region" description="Basic and acidic residues" evidence="1">
    <location>
        <begin position="66"/>
        <end position="75"/>
    </location>
</feature>
<accession>A0ABT2LKS4</accession>
<evidence type="ECO:0000313" key="3">
    <source>
        <dbReference type="Proteomes" id="UP001320831"/>
    </source>
</evidence>
<name>A0ABT2LKS4_9HYPH</name>
<dbReference type="EMBL" id="JAOCZP010000001">
    <property type="protein sequence ID" value="MCT7374412.1"/>
    <property type="molecule type" value="Genomic_DNA"/>
</dbReference>
<sequence>MENKLLKELVDETRAVKKLLILQLLRNDVPQRQIASMLEISEATMSRMIPRGTMVRKPRSATSKIVGREEGHEHE</sequence>
<dbReference type="RefSeq" id="WP_260900807.1">
    <property type="nucleotide sequence ID" value="NZ_JAOCZP010000001.1"/>
</dbReference>
<dbReference type="Proteomes" id="UP001320831">
    <property type="component" value="Unassembled WGS sequence"/>
</dbReference>
<keyword evidence="3" id="KW-1185">Reference proteome</keyword>
<comment type="caution">
    <text evidence="2">The sequence shown here is derived from an EMBL/GenBank/DDBJ whole genome shotgun (WGS) entry which is preliminary data.</text>
</comment>